<dbReference type="PANTHER" id="PTHR43673">
    <property type="entry name" value="NAD(P)H NITROREDUCTASE YDGI-RELATED"/>
    <property type="match status" value="1"/>
</dbReference>
<keyword evidence="3" id="KW-0732">Signal</keyword>
<name>A0A7R9QJR8_9ACAR</name>
<feature type="signal peptide" evidence="3">
    <location>
        <begin position="1"/>
        <end position="17"/>
    </location>
</feature>
<keyword evidence="6" id="KW-1185">Reference proteome</keyword>
<evidence type="ECO:0000259" key="4">
    <source>
        <dbReference type="Pfam" id="PF00881"/>
    </source>
</evidence>
<dbReference type="OrthoDB" id="6495617at2759"/>
<keyword evidence="2" id="KW-0560">Oxidoreductase</keyword>
<proteinExistence type="inferred from homology"/>
<sequence length="230" mass="26159">MFFKLFFTTVLLAYSLALEDDKYDTDIEKSRKPEHVIHPLMADRSSQREFTGEQIPEKELQSLFEASRWAPSSKNIQPWRFVYALPNTTRFNEFAGLLEPANQVWANKSAALVVQIAPLFEEYKGKVYPIVPFKAMFDSGSAYLSLALEAAGRGLSAVALGGIDYDRVYKVVNVTQKSHQIPIMIAIGKNPDNKDRKTAKTITPRNTENKWLFRDTFVNTDPDGQDLEFQ</sequence>
<evidence type="ECO:0000256" key="1">
    <source>
        <dbReference type="ARBA" id="ARBA00007118"/>
    </source>
</evidence>
<dbReference type="SUPFAM" id="SSF55469">
    <property type="entry name" value="FMN-dependent nitroreductase-like"/>
    <property type="match status" value="1"/>
</dbReference>
<comment type="similarity">
    <text evidence="1">Belongs to the nitroreductase family.</text>
</comment>
<dbReference type="PANTHER" id="PTHR43673:SF10">
    <property type="entry name" value="NADH DEHYDROGENASE_NAD(P)H NITROREDUCTASE XCC3605-RELATED"/>
    <property type="match status" value="1"/>
</dbReference>
<feature type="non-terminal residue" evidence="5">
    <location>
        <position position="230"/>
    </location>
</feature>
<dbReference type="Gene3D" id="3.40.109.10">
    <property type="entry name" value="NADH Oxidase"/>
    <property type="match status" value="1"/>
</dbReference>
<dbReference type="GO" id="GO:0140616">
    <property type="term" value="F:iodotyrosine deiodinase activity"/>
    <property type="evidence" value="ECO:0007669"/>
    <property type="project" value="UniProtKB-ARBA"/>
</dbReference>
<organism evidence="5">
    <name type="scientific">Oppiella nova</name>
    <dbReference type="NCBI Taxonomy" id="334625"/>
    <lineage>
        <taxon>Eukaryota</taxon>
        <taxon>Metazoa</taxon>
        <taxon>Ecdysozoa</taxon>
        <taxon>Arthropoda</taxon>
        <taxon>Chelicerata</taxon>
        <taxon>Arachnida</taxon>
        <taxon>Acari</taxon>
        <taxon>Acariformes</taxon>
        <taxon>Sarcoptiformes</taxon>
        <taxon>Oribatida</taxon>
        <taxon>Brachypylina</taxon>
        <taxon>Oppioidea</taxon>
        <taxon>Oppiidae</taxon>
        <taxon>Oppiella</taxon>
    </lineage>
</organism>
<dbReference type="Proteomes" id="UP000728032">
    <property type="component" value="Unassembled WGS sequence"/>
</dbReference>
<feature type="chain" id="PRO_5035680633" description="Nitroreductase domain-containing protein" evidence="3">
    <location>
        <begin position="18"/>
        <end position="230"/>
    </location>
</feature>
<evidence type="ECO:0000313" key="5">
    <source>
        <dbReference type="EMBL" id="CAD7647380.1"/>
    </source>
</evidence>
<accession>A0A7R9QJR8</accession>
<dbReference type="InterPro" id="IPR029479">
    <property type="entry name" value="Nitroreductase"/>
</dbReference>
<reference evidence="5" key="1">
    <citation type="submission" date="2020-11" db="EMBL/GenBank/DDBJ databases">
        <authorList>
            <person name="Tran Van P."/>
        </authorList>
    </citation>
    <scope>NUCLEOTIDE SEQUENCE</scope>
</reference>
<feature type="domain" description="Nitroreductase" evidence="4">
    <location>
        <begin position="42"/>
        <end position="84"/>
    </location>
</feature>
<dbReference type="EMBL" id="CAJPVJ010002723">
    <property type="protein sequence ID" value="CAG2166704.1"/>
    <property type="molecule type" value="Genomic_DNA"/>
</dbReference>
<evidence type="ECO:0000313" key="6">
    <source>
        <dbReference type="Proteomes" id="UP000728032"/>
    </source>
</evidence>
<dbReference type="AlphaFoldDB" id="A0A7R9QJR8"/>
<dbReference type="Pfam" id="PF00881">
    <property type="entry name" value="Nitroreductase"/>
    <property type="match status" value="1"/>
</dbReference>
<dbReference type="InterPro" id="IPR000415">
    <property type="entry name" value="Nitroreductase-like"/>
</dbReference>
<evidence type="ECO:0000256" key="3">
    <source>
        <dbReference type="SAM" id="SignalP"/>
    </source>
</evidence>
<dbReference type="EMBL" id="OC917548">
    <property type="protein sequence ID" value="CAD7647380.1"/>
    <property type="molecule type" value="Genomic_DNA"/>
</dbReference>
<gene>
    <name evidence="5" type="ORF">ONB1V03_LOCUS6219</name>
</gene>
<evidence type="ECO:0000256" key="2">
    <source>
        <dbReference type="ARBA" id="ARBA00023002"/>
    </source>
</evidence>
<protein>
    <recommendedName>
        <fullName evidence="4">Nitroreductase domain-containing protein</fullName>
    </recommendedName>
</protein>